<organism evidence="2 3">
    <name type="scientific">Verrucosispora sioxanthis</name>
    <dbReference type="NCBI Taxonomy" id="2499994"/>
    <lineage>
        <taxon>Bacteria</taxon>
        <taxon>Bacillati</taxon>
        <taxon>Actinomycetota</taxon>
        <taxon>Actinomycetes</taxon>
        <taxon>Micromonosporales</taxon>
        <taxon>Micromonosporaceae</taxon>
        <taxon>Micromonospora</taxon>
    </lineage>
</organism>
<dbReference type="Pfam" id="PF00535">
    <property type="entry name" value="Glycos_transf_2"/>
    <property type="match status" value="1"/>
</dbReference>
<dbReference type="InterPro" id="IPR050834">
    <property type="entry name" value="Glycosyltransf_2"/>
</dbReference>
<dbReference type="InterPro" id="IPR001173">
    <property type="entry name" value="Glyco_trans_2-like"/>
</dbReference>
<dbReference type="AlphaFoldDB" id="A0A6M1L0U6"/>
<evidence type="ECO:0000313" key="3">
    <source>
        <dbReference type="Proteomes" id="UP000478148"/>
    </source>
</evidence>
<dbReference type="EMBL" id="SAIY01000005">
    <property type="protein sequence ID" value="NGM14219.1"/>
    <property type="molecule type" value="Genomic_DNA"/>
</dbReference>
<gene>
    <name evidence="2" type="ORF">ENC19_16840</name>
</gene>
<evidence type="ECO:0000313" key="2">
    <source>
        <dbReference type="EMBL" id="NGM14219.1"/>
    </source>
</evidence>
<dbReference type="InterPro" id="IPR029044">
    <property type="entry name" value="Nucleotide-diphossugar_trans"/>
</dbReference>
<name>A0A6M1L0U6_9ACTN</name>
<comment type="caution">
    <text evidence="2">The sequence shown here is derived from an EMBL/GenBank/DDBJ whole genome shotgun (WGS) entry which is preliminary data.</text>
</comment>
<dbReference type="PANTHER" id="PTHR43685">
    <property type="entry name" value="GLYCOSYLTRANSFERASE"/>
    <property type="match status" value="1"/>
</dbReference>
<sequence length="298" mass="33051">MTEDLLATVVVPVKDDERIYRLVDSLRHQSLPRDRYEVIVVENGSQRFGDLAAARDVIRYVHLPDANSAAARNAGLAVARGRYLLLTDADCVVDPPWVERMTAALEEGPASVIGGVIRPYAPTTWTQRHAITIVNGQDRLNYLPALHLPYVAGANAGFVTARLREVGGFDQDLRSGNDVDICYKLGLTGSSAAIVADAVVWHEDRPTVRAHFRRFRFYAVYQVLLFAKYKQHSGKRGVFDPYPFRRAAQAILDSPRAAVRLVRGDVGPASRMILQLIEAVGVLTGEVEGAIRFRQLYL</sequence>
<dbReference type="Gene3D" id="3.90.550.10">
    <property type="entry name" value="Spore Coat Polysaccharide Biosynthesis Protein SpsA, Chain A"/>
    <property type="match status" value="1"/>
</dbReference>
<reference evidence="2 3" key="1">
    <citation type="submission" date="2020-02" db="EMBL/GenBank/DDBJ databases">
        <title>Draft Genome Sequence of Verrucosispora sp. Strain CWR15, Isolated from Gulf of Mexico Sponge.</title>
        <authorList>
            <person name="Kennedy S.J."/>
            <person name="Cella E."/>
            <person name="Azarian T."/>
            <person name="Baker B.J."/>
            <person name="Shaw L.N."/>
        </authorList>
    </citation>
    <scope>NUCLEOTIDE SEQUENCE [LARGE SCALE GENOMIC DNA]</scope>
    <source>
        <strain evidence="2 3">CWR15</strain>
    </source>
</reference>
<keyword evidence="3" id="KW-1185">Reference proteome</keyword>
<protein>
    <submittedName>
        <fullName evidence="2">Glycosyltransferase</fullName>
    </submittedName>
</protein>
<proteinExistence type="predicted"/>
<feature type="domain" description="Glycosyltransferase 2-like" evidence="1">
    <location>
        <begin position="8"/>
        <end position="158"/>
    </location>
</feature>
<keyword evidence="2" id="KW-0808">Transferase</keyword>
<dbReference type="Proteomes" id="UP000478148">
    <property type="component" value="Unassembled WGS sequence"/>
</dbReference>
<evidence type="ECO:0000259" key="1">
    <source>
        <dbReference type="Pfam" id="PF00535"/>
    </source>
</evidence>
<dbReference type="PANTHER" id="PTHR43685:SF2">
    <property type="entry name" value="GLYCOSYLTRANSFERASE 2-LIKE DOMAIN-CONTAINING PROTEIN"/>
    <property type="match status" value="1"/>
</dbReference>
<dbReference type="RefSeq" id="WP_164448113.1">
    <property type="nucleotide sequence ID" value="NZ_SAIY01000005.1"/>
</dbReference>
<dbReference type="SUPFAM" id="SSF53448">
    <property type="entry name" value="Nucleotide-diphospho-sugar transferases"/>
    <property type="match status" value="1"/>
</dbReference>
<accession>A0A6M1L0U6</accession>
<dbReference type="GO" id="GO:0016740">
    <property type="term" value="F:transferase activity"/>
    <property type="evidence" value="ECO:0007669"/>
    <property type="project" value="UniProtKB-KW"/>
</dbReference>